<feature type="domain" description="UvrD-like helicase ATP-binding" evidence="10">
    <location>
        <begin position="33"/>
        <end position="338"/>
    </location>
</feature>
<dbReference type="PROSITE" id="PS51198">
    <property type="entry name" value="UVRD_HELICASE_ATP_BIND"/>
    <property type="match status" value="1"/>
</dbReference>
<dbReference type="Gene3D" id="3.40.50.300">
    <property type="entry name" value="P-loop containing nucleotide triphosphate hydrolases"/>
    <property type="match status" value="4"/>
</dbReference>
<evidence type="ECO:0000313" key="11">
    <source>
        <dbReference type="EMBL" id="CEI72578.1"/>
    </source>
</evidence>
<evidence type="ECO:0000256" key="5">
    <source>
        <dbReference type="ARBA" id="ARBA00023235"/>
    </source>
</evidence>
<sequence>MSEIISKNDLISFFSNIAEIWQHHIDYNFFKDIELSPDQIKIIDHDEDQMLINGYAGTGKSITLLYKFINTILREAESKKILYISYNYTLIADTIKKLNDSEIYMKNKHRHEIDVTTYHEMAYKLLRKLEVIDGKKKSKLTQEEIIRNDQDALRRIGVIVDKYKNPQSEEYEKIPKDEKLYSTHDARFIKDEIKWMKENGFVDKPEYIEVERKGRSRSIRLTKKQRNTIYKIFEVYNKMLKEQFHNHMDLEDYALEIIRNKKWIKDDLKYDYVFVDEVQDLQPMQIKTLVMLTKKSLIISGDPRQTIHRRSPYSYEKLGINITERGRNRVLNKNYRCSAQTMRLANSLNFDNGEHKLDKRNFVREGDKPLIVKCENANKEMEFVINKIKEIFDENPNETVAVIHREESEISNSRYSDRLKALKGHFLNVSDSKNYSSKFNTNKTKQILYTSAYDIKGLEFDHTFLIQFNDEHYPQKYQIEELLKNQEMDESMLKEDIDEIKNIEKKLLYVAMTRAKKNLYMTYSGNISEFSNDFESQDYETQIYK</sequence>
<dbReference type="InterPro" id="IPR027417">
    <property type="entry name" value="P-loop_NTPase"/>
</dbReference>
<evidence type="ECO:0000256" key="8">
    <source>
        <dbReference type="ARBA" id="ARBA00048988"/>
    </source>
</evidence>
<dbReference type="GO" id="GO:0005524">
    <property type="term" value="F:ATP binding"/>
    <property type="evidence" value="ECO:0007669"/>
    <property type="project" value="UniProtKB-UniRule"/>
</dbReference>
<accession>A0A2P2BQF3</accession>
<organism evidence="11 12">
    <name type="scientific">Romboutsia hominis</name>
    <dbReference type="NCBI Taxonomy" id="1507512"/>
    <lineage>
        <taxon>Bacteria</taxon>
        <taxon>Bacillati</taxon>
        <taxon>Bacillota</taxon>
        <taxon>Clostridia</taxon>
        <taxon>Peptostreptococcales</taxon>
        <taxon>Peptostreptococcaceae</taxon>
        <taxon>Romboutsia</taxon>
    </lineage>
</organism>
<reference evidence="11 12" key="1">
    <citation type="submission" date="2014-09" db="EMBL/GenBank/DDBJ databases">
        <authorList>
            <person name="Hornung B.V."/>
        </authorList>
    </citation>
    <scope>NUCLEOTIDE SEQUENCE [LARGE SCALE GENOMIC DNA]</scope>
    <source>
        <strain evidence="11 12">FRIFI</strain>
    </source>
</reference>
<dbReference type="PANTHER" id="PTHR11070">
    <property type="entry name" value="UVRD / RECB / PCRA DNA HELICASE FAMILY MEMBER"/>
    <property type="match status" value="1"/>
</dbReference>
<name>A0A2P2BQF3_9FIRM</name>
<evidence type="ECO:0000256" key="4">
    <source>
        <dbReference type="ARBA" id="ARBA00022840"/>
    </source>
</evidence>
<evidence type="ECO:0000256" key="9">
    <source>
        <dbReference type="PROSITE-ProRule" id="PRU00560"/>
    </source>
</evidence>
<gene>
    <name evidence="11" type="ORF">FRIFI_1038</name>
</gene>
<dbReference type="EC" id="5.6.2.4" evidence="7"/>
<comment type="catalytic activity">
    <reaction evidence="6">
        <text>Couples ATP hydrolysis with the unwinding of duplex DNA by translocating in the 3'-5' direction.</text>
        <dbReference type="EC" id="5.6.2.4"/>
    </reaction>
</comment>
<dbReference type="Proteomes" id="UP000245695">
    <property type="component" value="Chromosome 1"/>
</dbReference>
<dbReference type="InterPro" id="IPR014016">
    <property type="entry name" value="UvrD-like_ATP-bd"/>
</dbReference>
<keyword evidence="12" id="KW-1185">Reference proteome</keyword>
<comment type="catalytic activity">
    <reaction evidence="8">
        <text>ATP + H2O = ADP + phosphate + H(+)</text>
        <dbReference type="Rhea" id="RHEA:13065"/>
        <dbReference type="ChEBI" id="CHEBI:15377"/>
        <dbReference type="ChEBI" id="CHEBI:15378"/>
        <dbReference type="ChEBI" id="CHEBI:30616"/>
        <dbReference type="ChEBI" id="CHEBI:43474"/>
        <dbReference type="ChEBI" id="CHEBI:456216"/>
        <dbReference type="EC" id="5.6.2.4"/>
    </reaction>
</comment>
<dbReference type="Pfam" id="PF13361">
    <property type="entry name" value="UvrD_C"/>
    <property type="match status" value="2"/>
</dbReference>
<keyword evidence="4 9" id="KW-0067">ATP-binding</keyword>
<evidence type="ECO:0000313" key="12">
    <source>
        <dbReference type="Proteomes" id="UP000245695"/>
    </source>
</evidence>
<keyword evidence="1 9" id="KW-0547">Nucleotide-binding</keyword>
<keyword evidence="5" id="KW-0413">Isomerase</keyword>
<keyword evidence="3 9" id="KW-0347">Helicase</keyword>
<feature type="binding site" evidence="9">
    <location>
        <begin position="54"/>
        <end position="61"/>
    </location>
    <ligand>
        <name>ATP</name>
        <dbReference type="ChEBI" id="CHEBI:30616"/>
    </ligand>
</feature>
<dbReference type="RefSeq" id="WP_166505207.1">
    <property type="nucleotide sequence ID" value="NZ_LN650648.1"/>
</dbReference>
<dbReference type="GO" id="GO:0043138">
    <property type="term" value="F:3'-5' DNA helicase activity"/>
    <property type="evidence" value="ECO:0007669"/>
    <property type="project" value="UniProtKB-EC"/>
</dbReference>
<dbReference type="EMBL" id="LN650648">
    <property type="protein sequence ID" value="CEI72578.1"/>
    <property type="molecule type" value="Genomic_DNA"/>
</dbReference>
<keyword evidence="2 9" id="KW-0378">Hydrolase</keyword>
<evidence type="ECO:0000256" key="7">
    <source>
        <dbReference type="ARBA" id="ARBA00034808"/>
    </source>
</evidence>
<dbReference type="GO" id="GO:0003677">
    <property type="term" value="F:DNA binding"/>
    <property type="evidence" value="ECO:0007669"/>
    <property type="project" value="InterPro"/>
</dbReference>
<protein>
    <recommendedName>
        <fullName evidence="7">DNA 3'-5' helicase</fullName>
        <ecNumber evidence="7">5.6.2.4</ecNumber>
    </recommendedName>
</protein>
<dbReference type="PANTHER" id="PTHR11070:SF45">
    <property type="entry name" value="DNA 3'-5' HELICASE"/>
    <property type="match status" value="1"/>
</dbReference>
<dbReference type="Pfam" id="PF00580">
    <property type="entry name" value="UvrD-helicase"/>
    <property type="match status" value="1"/>
</dbReference>
<dbReference type="KEGG" id="rhom:FRIFI_1038"/>
<dbReference type="InterPro" id="IPR014017">
    <property type="entry name" value="DNA_helicase_UvrD-like_C"/>
</dbReference>
<dbReference type="GO" id="GO:0005829">
    <property type="term" value="C:cytosol"/>
    <property type="evidence" value="ECO:0007669"/>
    <property type="project" value="TreeGrafter"/>
</dbReference>
<dbReference type="InterPro" id="IPR000212">
    <property type="entry name" value="DNA_helicase_UvrD/REP"/>
</dbReference>
<dbReference type="GO" id="GO:0000725">
    <property type="term" value="P:recombinational repair"/>
    <property type="evidence" value="ECO:0007669"/>
    <property type="project" value="TreeGrafter"/>
</dbReference>
<evidence type="ECO:0000256" key="3">
    <source>
        <dbReference type="ARBA" id="ARBA00022806"/>
    </source>
</evidence>
<dbReference type="SUPFAM" id="SSF52540">
    <property type="entry name" value="P-loop containing nucleoside triphosphate hydrolases"/>
    <property type="match status" value="1"/>
</dbReference>
<dbReference type="AlphaFoldDB" id="A0A2P2BQF3"/>
<proteinExistence type="predicted"/>
<evidence type="ECO:0000259" key="10">
    <source>
        <dbReference type="PROSITE" id="PS51198"/>
    </source>
</evidence>
<evidence type="ECO:0000256" key="1">
    <source>
        <dbReference type="ARBA" id="ARBA00022741"/>
    </source>
</evidence>
<evidence type="ECO:0000256" key="2">
    <source>
        <dbReference type="ARBA" id="ARBA00022801"/>
    </source>
</evidence>
<dbReference type="GO" id="GO:0016887">
    <property type="term" value="F:ATP hydrolysis activity"/>
    <property type="evidence" value="ECO:0007669"/>
    <property type="project" value="RHEA"/>
</dbReference>
<evidence type="ECO:0000256" key="6">
    <source>
        <dbReference type="ARBA" id="ARBA00034617"/>
    </source>
</evidence>